<name>A0ABP1G0D0_9CHLO</name>
<organism evidence="1 2">
    <name type="scientific">Coccomyxa viridis</name>
    <dbReference type="NCBI Taxonomy" id="1274662"/>
    <lineage>
        <taxon>Eukaryota</taxon>
        <taxon>Viridiplantae</taxon>
        <taxon>Chlorophyta</taxon>
        <taxon>core chlorophytes</taxon>
        <taxon>Trebouxiophyceae</taxon>
        <taxon>Trebouxiophyceae incertae sedis</taxon>
        <taxon>Coccomyxaceae</taxon>
        <taxon>Coccomyxa</taxon>
    </lineage>
</organism>
<dbReference type="Proteomes" id="UP001497392">
    <property type="component" value="Unassembled WGS sequence"/>
</dbReference>
<protein>
    <submittedName>
        <fullName evidence="1">G8442 protein</fullName>
    </submittedName>
</protein>
<dbReference type="EMBL" id="CAXHTA020000012">
    <property type="protein sequence ID" value="CAL5225594.1"/>
    <property type="molecule type" value="Genomic_DNA"/>
</dbReference>
<accession>A0ABP1G0D0</accession>
<evidence type="ECO:0000313" key="2">
    <source>
        <dbReference type="Proteomes" id="UP001497392"/>
    </source>
</evidence>
<sequence length="78" mass="9064">MSPTVLCKNVISRIVSQDYSGKLHHSNLRTLRAPPSHRQCTPWGVLSGERRWQGRRRSLTQLLRKRSKPLQGLHQRDP</sequence>
<evidence type="ECO:0000313" key="1">
    <source>
        <dbReference type="EMBL" id="CAL5225594.1"/>
    </source>
</evidence>
<gene>
    <name evidence="1" type="primary">g8442</name>
    <name evidence="1" type="ORF">VP750_LOCUS7253</name>
</gene>
<reference evidence="1 2" key="1">
    <citation type="submission" date="2024-06" db="EMBL/GenBank/DDBJ databases">
        <authorList>
            <person name="Kraege A."/>
            <person name="Thomma B."/>
        </authorList>
    </citation>
    <scope>NUCLEOTIDE SEQUENCE [LARGE SCALE GENOMIC DNA]</scope>
</reference>
<comment type="caution">
    <text evidence="1">The sequence shown here is derived from an EMBL/GenBank/DDBJ whole genome shotgun (WGS) entry which is preliminary data.</text>
</comment>
<keyword evidence="2" id="KW-1185">Reference proteome</keyword>
<proteinExistence type="predicted"/>